<evidence type="ECO:0000256" key="6">
    <source>
        <dbReference type="HAMAP-Rule" id="MF_01161"/>
    </source>
</evidence>
<evidence type="ECO:0000256" key="1">
    <source>
        <dbReference type="ARBA" id="ARBA00022598"/>
    </source>
</evidence>
<evidence type="ECO:0000256" key="2">
    <source>
        <dbReference type="ARBA" id="ARBA00022694"/>
    </source>
</evidence>
<dbReference type="Pfam" id="PF01171">
    <property type="entry name" value="ATP_bind_3"/>
    <property type="match status" value="1"/>
</dbReference>
<accession>A0AAW8PZG2</accession>
<evidence type="ECO:0000313" key="8">
    <source>
        <dbReference type="EMBL" id="MDS1820724.1"/>
    </source>
</evidence>
<dbReference type="CDD" id="cd01992">
    <property type="entry name" value="TilS_N"/>
    <property type="match status" value="1"/>
</dbReference>
<comment type="similarity">
    <text evidence="6">Belongs to the tRNA(Ile)-lysidine synthase family.</text>
</comment>
<dbReference type="AlphaFoldDB" id="A0AAW8PZG2"/>
<dbReference type="EC" id="6.3.4.19" evidence="6"/>
<dbReference type="HAMAP" id="MF_01161">
    <property type="entry name" value="tRNA_Ile_lys_synt"/>
    <property type="match status" value="1"/>
</dbReference>
<comment type="subcellular location">
    <subcellularLocation>
        <location evidence="6">Cytoplasm</location>
    </subcellularLocation>
</comment>
<dbReference type="InterPro" id="IPR011063">
    <property type="entry name" value="TilS/TtcA_N"/>
</dbReference>
<dbReference type="GO" id="GO:0005737">
    <property type="term" value="C:cytoplasm"/>
    <property type="evidence" value="ECO:0007669"/>
    <property type="project" value="UniProtKB-SubCell"/>
</dbReference>
<evidence type="ECO:0000256" key="4">
    <source>
        <dbReference type="ARBA" id="ARBA00022840"/>
    </source>
</evidence>
<dbReference type="InterPro" id="IPR014729">
    <property type="entry name" value="Rossmann-like_a/b/a_fold"/>
</dbReference>
<dbReference type="NCBIfam" id="TIGR02432">
    <property type="entry name" value="lysidine_TilS_N"/>
    <property type="match status" value="1"/>
</dbReference>
<name>A0AAW8PZG2_VIBPH</name>
<organism evidence="8 9">
    <name type="scientific">Vibrio parahaemolyticus</name>
    <dbReference type="NCBI Taxonomy" id="670"/>
    <lineage>
        <taxon>Bacteria</taxon>
        <taxon>Pseudomonadati</taxon>
        <taxon>Pseudomonadota</taxon>
        <taxon>Gammaproteobacteria</taxon>
        <taxon>Vibrionales</taxon>
        <taxon>Vibrionaceae</taxon>
        <taxon>Vibrio</taxon>
    </lineage>
</organism>
<evidence type="ECO:0000256" key="3">
    <source>
        <dbReference type="ARBA" id="ARBA00022741"/>
    </source>
</evidence>
<dbReference type="GO" id="GO:0005524">
    <property type="term" value="F:ATP binding"/>
    <property type="evidence" value="ECO:0007669"/>
    <property type="project" value="UniProtKB-UniRule"/>
</dbReference>
<dbReference type="PANTHER" id="PTHR43033:SF1">
    <property type="entry name" value="TRNA(ILE)-LYSIDINE SYNTHASE-RELATED"/>
    <property type="match status" value="1"/>
</dbReference>
<sequence length="316" mass="36241">MTLIPKNTQETLLTHNNYVVGLSGGVDSVVALHCMKQLVENQQGESSLRAIHINHGLSDNADYWEEFCQATCDEYGVDLTIIKVELDGTKNIEANARQARYAAIRENLSSEECLVTGHHEDDQAETILLALKRGSGLDGLCAMAPFSVVNGIPIHRPLLSVGRDEIEEYARNLNIEWIEDDSNTDTSFDRNFLRHEILPLLKERWPSFTKTAGRSAQMCQSSREVTENFAESYVDRAIELGFIYRNEIEHKSSSYKFYILREWFKRSEVKPQSLARMKEIERAVINSRHTAKPKLQLDKDKWLVRIGDKIYIHREE</sequence>
<dbReference type="InterPro" id="IPR012795">
    <property type="entry name" value="tRNA_Ile_lys_synt_N"/>
</dbReference>
<evidence type="ECO:0000313" key="9">
    <source>
        <dbReference type="Proteomes" id="UP001253193"/>
    </source>
</evidence>
<proteinExistence type="inferred from homology"/>
<comment type="caution">
    <text evidence="8">The sequence shown here is derived from an EMBL/GenBank/DDBJ whole genome shotgun (WGS) entry which is preliminary data.</text>
</comment>
<comment type="domain">
    <text evidence="6">The N-terminal region contains the highly conserved SGGXDS motif, predicted to be a P-loop motif involved in ATP binding.</text>
</comment>
<evidence type="ECO:0000259" key="7">
    <source>
        <dbReference type="Pfam" id="PF01171"/>
    </source>
</evidence>
<dbReference type="GO" id="GO:0006400">
    <property type="term" value="P:tRNA modification"/>
    <property type="evidence" value="ECO:0007669"/>
    <property type="project" value="UniProtKB-UniRule"/>
</dbReference>
<dbReference type="Gene3D" id="1.20.59.20">
    <property type="match status" value="1"/>
</dbReference>
<dbReference type="GO" id="GO:0032267">
    <property type="term" value="F:tRNA(Ile)-lysidine synthase activity"/>
    <property type="evidence" value="ECO:0007669"/>
    <property type="project" value="UniProtKB-EC"/>
</dbReference>
<comment type="catalytic activity">
    <reaction evidence="5 6">
        <text>cytidine(34) in tRNA(Ile2) + L-lysine + ATP = lysidine(34) in tRNA(Ile2) + AMP + diphosphate + H(+)</text>
        <dbReference type="Rhea" id="RHEA:43744"/>
        <dbReference type="Rhea" id="RHEA-COMP:10625"/>
        <dbReference type="Rhea" id="RHEA-COMP:10670"/>
        <dbReference type="ChEBI" id="CHEBI:15378"/>
        <dbReference type="ChEBI" id="CHEBI:30616"/>
        <dbReference type="ChEBI" id="CHEBI:32551"/>
        <dbReference type="ChEBI" id="CHEBI:33019"/>
        <dbReference type="ChEBI" id="CHEBI:82748"/>
        <dbReference type="ChEBI" id="CHEBI:83665"/>
        <dbReference type="ChEBI" id="CHEBI:456215"/>
        <dbReference type="EC" id="6.3.4.19"/>
    </reaction>
</comment>
<gene>
    <name evidence="6 8" type="primary">tilS</name>
    <name evidence="8" type="ORF">QX249_08640</name>
</gene>
<dbReference type="SUPFAM" id="SSF52402">
    <property type="entry name" value="Adenine nucleotide alpha hydrolases-like"/>
    <property type="match status" value="1"/>
</dbReference>
<feature type="binding site" evidence="6">
    <location>
        <begin position="23"/>
        <end position="28"/>
    </location>
    <ligand>
        <name>ATP</name>
        <dbReference type="ChEBI" id="CHEBI:30616"/>
    </ligand>
</feature>
<dbReference type="RefSeq" id="WP_311019497.1">
    <property type="nucleotide sequence ID" value="NZ_JAUHGG010000003.1"/>
</dbReference>
<keyword evidence="2 6" id="KW-0819">tRNA processing</keyword>
<dbReference type="SUPFAM" id="SSF82829">
    <property type="entry name" value="MesJ substrate recognition domain-like"/>
    <property type="match status" value="1"/>
</dbReference>
<dbReference type="EMBL" id="JAUHGG010000003">
    <property type="protein sequence ID" value="MDS1820724.1"/>
    <property type="molecule type" value="Genomic_DNA"/>
</dbReference>
<keyword evidence="1 6" id="KW-0436">Ligase</keyword>
<keyword evidence="6" id="KW-0963">Cytoplasm</keyword>
<reference evidence="8" key="1">
    <citation type="submission" date="2023-06" db="EMBL/GenBank/DDBJ databases">
        <title>Genomic Diversity of Vibrio spp. and Metagenomic Analysis of Pathogens in Florida Gulf Coastal Waters Following Hurricane Ian.</title>
        <authorList>
            <person name="Brumfield K.D."/>
        </authorList>
    </citation>
    <scope>NUCLEOTIDE SEQUENCE</scope>
    <source>
        <strain evidence="8">WBS2B-138</strain>
    </source>
</reference>
<feature type="domain" description="tRNA(Ile)-lysidine/2-thiocytidine synthase N-terminal" evidence="7">
    <location>
        <begin position="18"/>
        <end position="196"/>
    </location>
</feature>
<dbReference type="InterPro" id="IPR012094">
    <property type="entry name" value="tRNA_Ile_lys_synt"/>
</dbReference>
<evidence type="ECO:0000256" key="5">
    <source>
        <dbReference type="ARBA" id="ARBA00048539"/>
    </source>
</evidence>
<keyword evidence="4 6" id="KW-0067">ATP-binding</keyword>
<dbReference type="Gene3D" id="3.40.50.620">
    <property type="entry name" value="HUPs"/>
    <property type="match status" value="1"/>
</dbReference>
<protein>
    <recommendedName>
        <fullName evidence="6">tRNA(Ile)-lysidine synthase</fullName>
        <ecNumber evidence="6">6.3.4.19</ecNumber>
    </recommendedName>
    <alternativeName>
        <fullName evidence="6">tRNA(Ile)-2-lysyl-cytidine synthase</fullName>
    </alternativeName>
    <alternativeName>
        <fullName evidence="6">tRNA(Ile)-lysidine synthetase</fullName>
    </alternativeName>
</protein>
<dbReference type="PANTHER" id="PTHR43033">
    <property type="entry name" value="TRNA(ILE)-LYSIDINE SYNTHASE-RELATED"/>
    <property type="match status" value="1"/>
</dbReference>
<keyword evidence="3 6" id="KW-0547">Nucleotide-binding</keyword>
<comment type="function">
    <text evidence="6">Ligates lysine onto the cytidine present at position 34 of the AUA codon-specific tRNA(Ile) that contains the anticodon CAU, in an ATP-dependent manner. Cytidine is converted to lysidine, thus changing the amino acid specificity of the tRNA from methionine to isoleucine.</text>
</comment>
<dbReference type="Proteomes" id="UP001253193">
    <property type="component" value="Unassembled WGS sequence"/>
</dbReference>